<dbReference type="AlphaFoldDB" id="A0A1G6ITC2"/>
<sequence length="216" mass="25669">MDIVESLKNLFKERLQSVCLHNLGISASISKNGILVVLDRVLVDDIKLLKQHLKKFKKLYISPLLFEVDFLEQNKDYFCMEILELKENIKVLYGKNPVQNIDIESQALRNQIKREIASKILAVRSSFLELTLERKTVEDITYRSLYNFYLISKYILYLLNIKQSQNVFEDVEKHFLINLENTKKLFFMPKRPTFDKLLPLFENYLKELENFLKIKI</sequence>
<dbReference type="RefSeq" id="WP_092127669.1">
    <property type="nucleotide sequence ID" value="NZ_FMYU01000002.1"/>
</dbReference>
<evidence type="ECO:0000313" key="1">
    <source>
        <dbReference type="EMBL" id="SDC09285.1"/>
    </source>
</evidence>
<gene>
    <name evidence="1" type="ORF">SAMN05660835_00298</name>
</gene>
<reference evidence="2" key="1">
    <citation type="submission" date="2016-10" db="EMBL/GenBank/DDBJ databases">
        <authorList>
            <person name="Varghese N."/>
            <person name="Submissions S."/>
        </authorList>
    </citation>
    <scope>NUCLEOTIDE SEQUENCE [LARGE SCALE GENOMIC DNA]</scope>
    <source>
        <strain evidence="2">DSM 8415</strain>
    </source>
</reference>
<keyword evidence="2" id="KW-1185">Reference proteome</keyword>
<dbReference type="Proteomes" id="UP000199411">
    <property type="component" value="Unassembled WGS sequence"/>
</dbReference>
<dbReference type="EMBL" id="FMYU01000002">
    <property type="protein sequence ID" value="SDC09285.1"/>
    <property type="molecule type" value="Genomic_DNA"/>
</dbReference>
<protein>
    <submittedName>
        <fullName evidence="1">Uncharacterized protein</fullName>
    </submittedName>
</protein>
<proteinExistence type="predicted"/>
<evidence type="ECO:0000313" key="2">
    <source>
        <dbReference type="Proteomes" id="UP000199411"/>
    </source>
</evidence>
<accession>A0A1G6ITC2</accession>
<dbReference type="OrthoDB" id="5503223at2"/>
<organism evidence="1 2">
    <name type="scientific">Desulfurella multipotens</name>
    <dbReference type="NCBI Taxonomy" id="79269"/>
    <lineage>
        <taxon>Bacteria</taxon>
        <taxon>Pseudomonadati</taxon>
        <taxon>Campylobacterota</taxon>
        <taxon>Desulfurellia</taxon>
        <taxon>Desulfurellales</taxon>
        <taxon>Desulfurellaceae</taxon>
        <taxon>Desulfurella</taxon>
    </lineage>
</organism>
<name>A0A1G6ITC2_9BACT</name>